<dbReference type="EMBL" id="SMKU01000055">
    <property type="protein sequence ID" value="TDD89837.1"/>
    <property type="molecule type" value="Genomic_DNA"/>
</dbReference>
<evidence type="ECO:0000313" key="3">
    <source>
        <dbReference type="Proteomes" id="UP000294513"/>
    </source>
</evidence>
<dbReference type="Proteomes" id="UP000294513">
    <property type="component" value="Unassembled WGS sequence"/>
</dbReference>
<dbReference type="OrthoDB" id="3344388at2"/>
<organism evidence="2 3">
    <name type="scientific">Actinomadura rubrisoli</name>
    <dbReference type="NCBI Taxonomy" id="2530368"/>
    <lineage>
        <taxon>Bacteria</taxon>
        <taxon>Bacillati</taxon>
        <taxon>Actinomycetota</taxon>
        <taxon>Actinomycetes</taxon>
        <taxon>Streptosporangiales</taxon>
        <taxon>Thermomonosporaceae</taxon>
        <taxon>Actinomadura</taxon>
    </lineage>
</organism>
<comment type="caution">
    <text evidence="2">The sequence shown here is derived from an EMBL/GenBank/DDBJ whole genome shotgun (WGS) entry which is preliminary data.</text>
</comment>
<name>A0A4V2YXK5_9ACTN</name>
<accession>A0A4V2YXK5</accession>
<dbReference type="RefSeq" id="WP_131893002.1">
    <property type="nucleotide sequence ID" value="NZ_SMKU01000055.1"/>
</dbReference>
<protein>
    <submittedName>
        <fullName evidence="2">Uncharacterized protein</fullName>
    </submittedName>
</protein>
<feature type="region of interest" description="Disordered" evidence="1">
    <location>
        <begin position="682"/>
        <end position="709"/>
    </location>
</feature>
<sequence length="884" mass="95825">MVQVTAGWALFGKRPGSSDDYGVLNSSREPFTQAGFTRIIRRYGLGTPPAHRTGEGALPWVTISWVGEAPDRYLGMSIEDWTEHRDGSGRPVAFTKYICVPYQEVEAAPVSYTALYRELLRLDLPMDGAPGERVTLVTPEYSPADLARDIDRFDRQKVMRTAALLLDGRVDVVHAGEATLLDRLTFLDAVAALLPYGYRADFTGATWAAGAAGKIRLAFTRRARDGAREVSWRGPAEATPLSKTASGYLRLLNELLMRNRDLAWLVGYLAADSEPRDFGDPRHALRRLSDVEWPRAVAQAVRAGSPGLADEIRRLLVGPRLQEIAPADQSRVLGCLIREGEPDDLPLVERRWDQAAPTGGIELTEALVDAAARLLWREEPDGRVSRYAAFAAQRRLTDPFLAGLVRRGETASPSRPARALAAELIRDHVDPSDPSSAGSHLLTVLDRNHALAAVLLASEHRGPERIAAWVGWLSGRLRDMLPPFRDVLAGKEVRAAVLGGFADGQPEWASALIRVTGRLGRLNLVLPGLLSWLGGRASSTASRTFARGVLGDLETDERGGQGATDALLLMLGAPPRFLANASGAADFAMYEKGFLWAWLNCPVPSMAGTMVHGLADALRSRPWAGDPDRADAVINLARGLLSQGEQDWTPLIWVLDAEPPDPDLVARPAFGELRKRLRENEAAHRPAELMPASGMTPPGPNGAAPAEGAAAPAPLLTQPAPGAHGPLAPDAGFDEVAKFYLDVAMRPWGSAATALMAVADAGRPLTAEEAYTLMKEVEYAVAYRYDRDQADRYVRHLTEAVIGGTLGVDVAAEFRAVLADFASQEVVRQVALIEAAGMEVPGQPGWEPSEQVRTRLDEIKSSLERVAKIGRGGLRRLRRNRPDG</sequence>
<evidence type="ECO:0000313" key="2">
    <source>
        <dbReference type="EMBL" id="TDD89837.1"/>
    </source>
</evidence>
<gene>
    <name evidence="2" type="ORF">E1298_13665</name>
</gene>
<proteinExistence type="predicted"/>
<dbReference type="AlphaFoldDB" id="A0A4V2YXK5"/>
<reference evidence="2 3" key="1">
    <citation type="submission" date="2019-03" db="EMBL/GenBank/DDBJ databases">
        <title>Draft genome sequences of novel Actinobacteria.</title>
        <authorList>
            <person name="Sahin N."/>
            <person name="Ay H."/>
            <person name="Saygin H."/>
        </authorList>
    </citation>
    <scope>NUCLEOTIDE SEQUENCE [LARGE SCALE GENOMIC DNA]</scope>
    <source>
        <strain evidence="2 3">H3C3</strain>
    </source>
</reference>
<keyword evidence="3" id="KW-1185">Reference proteome</keyword>
<evidence type="ECO:0000256" key="1">
    <source>
        <dbReference type="SAM" id="MobiDB-lite"/>
    </source>
</evidence>